<evidence type="ECO:0000256" key="1">
    <source>
        <dbReference type="ARBA" id="ARBA00023015"/>
    </source>
</evidence>
<dbReference type="SMART" id="SM00342">
    <property type="entry name" value="HTH_ARAC"/>
    <property type="match status" value="1"/>
</dbReference>
<keyword evidence="3" id="KW-0804">Transcription</keyword>
<evidence type="ECO:0000259" key="5">
    <source>
        <dbReference type="PROSITE" id="PS01124"/>
    </source>
</evidence>
<gene>
    <name evidence="6" type="ORF">RISW2_03285</name>
</gene>
<dbReference type="PANTHER" id="PTHR46796:SF6">
    <property type="entry name" value="ARAC SUBFAMILY"/>
    <property type="match status" value="1"/>
</dbReference>
<feature type="domain" description="HTH araC/xylS-type" evidence="5">
    <location>
        <begin position="194"/>
        <end position="291"/>
    </location>
</feature>
<dbReference type="InterPro" id="IPR018060">
    <property type="entry name" value="HTH_AraC"/>
</dbReference>
<dbReference type="InterPro" id="IPR050204">
    <property type="entry name" value="AraC_XylS_family_regulators"/>
</dbReference>
<evidence type="ECO:0000256" key="4">
    <source>
        <dbReference type="SAM" id="MobiDB-lite"/>
    </source>
</evidence>
<dbReference type="PANTHER" id="PTHR46796">
    <property type="entry name" value="HTH-TYPE TRANSCRIPTIONAL ACTIVATOR RHAS-RELATED"/>
    <property type="match status" value="1"/>
</dbReference>
<dbReference type="Proteomes" id="UP000023430">
    <property type="component" value="Unassembled WGS sequence"/>
</dbReference>
<proteinExistence type="predicted"/>
<dbReference type="Gene3D" id="1.10.10.60">
    <property type="entry name" value="Homeodomain-like"/>
    <property type="match status" value="1"/>
</dbReference>
<dbReference type="SUPFAM" id="SSF46689">
    <property type="entry name" value="Homeodomain-like"/>
    <property type="match status" value="2"/>
</dbReference>
<feature type="region of interest" description="Disordered" evidence="4">
    <location>
        <begin position="285"/>
        <end position="317"/>
    </location>
</feature>
<dbReference type="EMBL" id="JAME01000013">
    <property type="protein sequence ID" value="ETX28977.1"/>
    <property type="molecule type" value="Genomic_DNA"/>
</dbReference>
<dbReference type="InterPro" id="IPR009057">
    <property type="entry name" value="Homeodomain-like_sf"/>
</dbReference>
<reference evidence="6 7" key="1">
    <citation type="submission" date="2014-01" db="EMBL/GenBank/DDBJ databases">
        <title>Roseivivax isoporae LMG 25204 Genome Sequencing.</title>
        <authorList>
            <person name="Lai Q."/>
            <person name="Li G."/>
            <person name="Shao Z."/>
        </authorList>
    </citation>
    <scope>NUCLEOTIDE SEQUENCE [LARGE SCALE GENOMIC DNA]</scope>
    <source>
        <strain evidence="6 7">LMG 25204</strain>
    </source>
</reference>
<dbReference type="RefSeq" id="WP_084615322.1">
    <property type="nucleotide sequence ID" value="NZ_JAME01000013.1"/>
</dbReference>
<keyword evidence="7" id="KW-1185">Reference proteome</keyword>
<accession>X7F7U0</accession>
<evidence type="ECO:0000256" key="3">
    <source>
        <dbReference type="ARBA" id="ARBA00023163"/>
    </source>
</evidence>
<dbReference type="AlphaFoldDB" id="X7F7U0"/>
<sequence>MAELVAPEDLPKFVPGRIIAQSDGLNWNGVGLRSYAYHGQDVEVPAMRDFMLVRYRSGVTPMERRFAGNWTRTTCGPGVVSLLTRSQISHWHWTEDVEVTHVYLQPGLVSRIAEDVTGRRIEDIALADILRAEDPVLNACIDAIHLETTGGSVGTTLYVDAVAQQLVIHLLRRYANVVVREERPRGEFSLAERRCLQAFIAENLSRTLTLDDMARTMKMSPRTFARYFHRTFGVAPYAYVQGVRLAQARDLLKGAESLKEIAHRCGFSDQAHMTRQFGRAFGCTPAALRPGSRTDPPTSSAVPRTSGGPVAGALPRL</sequence>
<evidence type="ECO:0000313" key="7">
    <source>
        <dbReference type="Proteomes" id="UP000023430"/>
    </source>
</evidence>
<dbReference type="GO" id="GO:0003700">
    <property type="term" value="F:DNA-binding transcription factor activity"/>
    <property type="evidence" value="ECO:0007669"/>
    <property type="project" value="InterPro"/>
</dbReference>
<dbReference type="STRING" id="1449351.RISW2_03285"/>
<dbReference type="eggNOG" id="COG4977">
    <property type="taxonomic scope" value="Bacteria"/>
</dbReference>
<dbReference type="OrthoDB" id="9814125at2"/>
<keyword evidence="1" id="KW-0805">Transcription regulation</keyword>
<comment type="caution">
    <text evidence="6">The sequence shown here is derived from an EMBL/GenBank/DDBJ whole genome shotgun (WGS) entry which is preliminary data.</text>
</comment>
<dbReference type="PROSITE" id="PS01124">
    <property type="entry name" value="HTH_ARAC_FAMILY_2"/>
    <property type="match status" value="1"/>
</dbReference>
<dbReference type="GO" id="GO:0043565">
    <property type="term" value="F:sequence-specific DNA binding"/>
    <property type="evidence" value="ECO:0007669"/>
    <property type="project" value="InterPro"/>
</dbReference>
<evidence type="ECO:0000256" key="2">
    <source>
        <dbReference type="ARBA" id="ARBA00023125"/>
    </source>
</evidence>
<evidence type="ECO:0000313" key="6">
    <source>
        <dbReference type="EMBL" id="ETX28977.1"/>
    </source>
</evidence>
<dbReference type="Pfam" id="PF12833">
    <property type="entry name" value="HTH_18"/>
    <property type="match status" value="1"/>
</dbReference>
<name>X7F7U0_9RHOB</name>
<protein>
    <recommendedName>
        <fullName evidence="5">HTH araC/xylS-type domain-containing protein</fullName>
    </recommendedName>
</protein>
<organism evidence="6 7">
    <name type="scientific">Roseivivax isoporae LMG 25204</name>
    <dbReference type="NCBI Taxonomy" id="1449351"/>
    <lineage>
        <taxon>Bacteria</taxon>
        <taxon>Pseudomonadati</taxon>
        <taxon>Pseudomonadota</taxon>
        <taxon>Alphaproteobacteria</taxon>
        <taxon>Rhodobacterales</taxon>
        <taxon>Roseobacteraceae</taxon>
        <taxon>Roseivivax</taxon>
    </lineage>
</organism>
<keyword evidence="2" id="KW-0238">DNA-binding</keyword>